<dbReference type="AlphaFoldDB" id="A0A7U3YPE1"/>
<reference evidence="1 2" key="1">
    <citation type="journal article" date="2011" name="Stand. Genomic Sci.">
        <title>Complete genome sequence of Desulfobulbus propionicus type strain (1pr3).</title>
        <authorList>
            <person name="Pagani I."/>
            <person name="Lapidus A."/>
            <person name="Nolan M."/>
            <person name="Lucas S."/>
            <person name="Hammon N."/>
            <person name="Deshpande S."/>
            <person name="Cheng J.F."/>
            <person name="Chertkov O."/>
            <person name="Davenport K."/>
            <person name="Tapia R."/>
            <person name="Han C."/>
            <person name="Goodwin L."/>
            <person name="Pitluck S."/>
            <person name="Liolios K."/>
            <person name="Mavromatis K."/>
            <person name="Ivanova N."/>
            <person name="Mikhailova N."/>
            <person name="Pati A."/>
            <person name="Chen A."/>
            <person name="Palaniappan K."/>
            <person name="Land M."/>
            <person name="Hauser L."/>
            <person name="Chang Y.J."/>
            <person name="Jeffries C.D."/>
            <person name="Detter J.C."/>
            <person name="Brambilla E."/>
            <person name="Kannan K.P."/>
            <person name="Djao O.D."/>
            <person name="Rohde M."/>
            <person name="Pukall R."/>
            <person name="Spring S."/>
            <person name="Goker M."/>
            <person name="Sikorski J."/>
            <person name="Woyke T."/>
            <person name="Bristow J."/>
            <person name="Eisen J.A."/>
            <person name="Markowitz V."/>
            <person name="Hugenholtz P."/>
            <person name="Kyrpides N.C."/>
            <person name="Klenk H.P."/>
        </authorList>
    </citation>
    <scope>NUCLEOTIDE SEQUENCE [LARGE SCALE GENOMIC DNA]</scope>
    <source>
        <strain evidence="2">ATCC 33891 / DSM 2032 / 1pr3</strain>
    </source>
</reference>
<organism evidence="1 2">
    <name type="scientific">Desulfobulbus propionicus (strain ATCC 33891 / DSM 2032 / VKM B-1956 / 1pr3)</name>
    <dbReference type="NCBI Taxonomy" id="577650"/>
    <lineage>
        <taxon>Bacteria</taxon>
        <taxon>Pseudomonadati</taxon>
        <taxon>Thermodesulfobacteriota</taxon>
        <taxon>Desulfobulbia</taxon>
        <taxon>Desulfobulbales</taxon>
        <taxon>Desulfobulbaceae</taxon>
        <taxon>Desulfobulbus</taxon>
    </lineage>
</organism>
<sequence length="290" mass="33220">MTAAKSGKDDWFGKRRHYFVRRLLDQSLHLIQDFQAAYCRYSASCIRERPGEQRNLEPNAAQRAILHHVGRMVGTETGKGPLWRLKDHCRQLWPRNAPHPPAQEACIDWLIGALFHETMRLRDTLYVLDNDDRLPWNGRTASPNSPRDGHPGSFQQQIERIAALFSRLRDELRLLIPDLLANPLVLRLLAEQEEIVADLWGESLESFFDDLFSGNAASGFCLIGASYASGQWFSQALTMYERALNRDRQCNEARIRVAHLRAIVREEDETTECARQAIRNFTEGVKGHGN</sequence>
<dbReference type="KEGG" id="dpr:Despr_2976"/>
<dbReference type="RefSeq" id="WP_015725634.1">
    <property type="nucleotide sequence ID" value="NC_014972.1"/>
</dbReference>
<dbReference type="EMBL" id="CP002364">
    <property type="protein sequence ID" value="ADW19109.1"/>
    <property type="molecule type" value="Genomic_DNA"/>
</dbReference>
<evidence type="ECO:0000313" key="2">
    <source>
        <dbReference type="Proteomes" id="UP000006365"/>
    </source>
</evidence>
<evidence type="ECO:0000313" key="1">
    <source>
        <dbReference type="EMBL" id="ADW19109.1"/>
    </source>
</evidence>
<dbReference type="Proteomes" id="UP000006365">
    <property type="component" value="Chromosome"/>
</dbReference>
<protein>
    <recommendedName>
        <fullName evidence="3">Tetratricopeptide repeat protein</fullName>
    </recommendedName>
</protein>
<gene>
    <name evidence="1" type="ordered locus">Despr_2976</name>
</gene>
<keyword evidence="2" id="KW-1185">Reference proteome</keyword>
<name>A0A7U3YPE1_DESPD</name>
<proteinExistence type="predicted"/>
<evidence type="ECO:0008006" key="3">
    <source>
        <dbReference type="Google" id="ProtNLM"/>
    </source>
</evidence>
<accession>A0A7U3YPE1</accession>